<evidence type="ECO:0000259" key="2">
    <source>
        <dbReference type="Pfam" id="PF06250"/>
    </source>
</evidence>
<evidence type="ECO:0000313" key="4">
    <source>
        <dbReference type="EMBL" id="MBK1643896.1"/>
    </source>
</evidence>
<evidence type="ECO:0000313" key="5">
    <source>
        <dbReference type="Proteomes" id="UP001138802"/>
    </source>
</evidence>
<comment type="caution">
    <text evidence="4">The sequence shown here is derived from an EMBL/GenBank/DDBJ whole genome shotgun (WGS) entry which is preliminary data.</text>
</comment>
<dbReference type="PANTHER" id="PTHR30547">
    <property type="entry name" value="UNCHARACTERIZED PROTEIN YHCG-RELATED"/>
    <property type="match status" value="1"/>
</dbReference>
<dbReference type="Gene3D" id="3.40.1350.10">
    <property type="match status" value="1"/>
</dbReference>
<feature type="compositionally biased region" description="Basic and acidic residues" evidence="1">
    <location>
        <begin position="96"/>
        <end position="105"/>
    </location>
</feature>
<sequence length="389" mass="44308">MSNADLNALVSLFAQTHRALQQRAARTVDRVLVVRNWLFGYYLVEYEGAGASRADLYGKALIAEVSAALTSRGIKGLSPTNLRKCRAFYETYKDAGDPRFARDDSPPSPRIQQAAPVESSPAETFVTALRPAGNLADATFEPLVEAMMETLGGRFSLGWTHYVTLLTVTNPEARRFYEIEATSNGWGTRELERQIASSLYERLALSRDKEEIRKLAEQGLVVAQAADIIKNPYVLEFLDLQEHSAYSERELETAIIGKLEQFLLELGKGFLFEARQKRFTFDNDHFYVDLVFYNRLLRCYVLLDLKLDKLTHQDLGQMQMYVNYFDRHVKTAEEAPTIGILLCRRKSDALVELTLPEDANIHASEYQLYLPSKEELQKKLMAWTRELEA</sequence>
<dbReference type="Pfam" id="PF06250">
    <property type="entry name" value="YhcG_C"/>
    <property type="match status" value="1"/>
</dbReference>
<dbReference type="Proteomes" id="UP001138802">
    <property type="component" value="Unassembled WGS sequence"/>
</dbReference>
<dbReference type="AlphaFoldDB" id="A0A9X1B8E9"/>
<gene>
    <name evidence="4" type="ORF">CKO25_04310</name>
</gene>
<name>A0A9X1B8E9_9GAMM</name>
<dbReference type="InterPro" id="IPR011856">
    <property type="entry name" value="tRNA_endonuc-like_dom_sf"/>
</dbReference>
<accession>A0A9X1B8E9</accession>
<feature type="domain" description="YhcG N-terminal" evidence="3">
    <location>
        <begin position="18"/>
        <end position="95"/>
    </location>
</feature>
<evidence type="ECO:0000259" key="3">
    <source>
        <dbReference type="Pfam" id="PF17761"/>
    </source>
</evidence>
<feature type="domain" description="YhcG N-terminal" evidence="3">
    <location>
        <begin position="156"/>
        <end position="202"/>
    </location>
</feature>
<dbReference type="GO" id="GO:0003676">
    <property type="term" value="F:nucleic acid binding"/>
    <property type="evidence" value="ECO:0007669"/>
    <property type="project" value="InterPro"/>
</dbReference>
<evidence type="ECO:0008006" key="6">
    <source>
        <dbReference type="Google" id="ProtNLM"/>
    </source>
</evidence>
<dbReference type="InterPro" id="IPR009362">
    <property type="entry name" value="YhcG_C"/>
</dbReference>
<organism evidence="4 5">
    <name type="scientific">Thiocapsa imhoffii</name>
    <dbReference type="NCBI Taxonomy" id="382777"/>
    <lineage>
        <taxon>Bacteria</taxon>
        <taxon>Pseudomonadati</taxon>
        <taxon>Pseudomonadota</taxon>
        <taxon>Gammaproteobacteria</taxon>
        <taxon>Chromatiales</taxon>
        <taxon>Chromatiaceae</taxon>
        <taxon>Thiocapsa</taxon>
    </lineage>
</organism>
<proteinExistence type="predicted"/>
<dbReference type="InterPro" id="IPR041527">
    <property type="entry name" value="YhcG_N"/>
</dbReference>
<keyword evidence="5" id="KW-1185">Reference proteome</keyword>
<feature type="region of interest" description="Disordered" evidence="1">
    <location>
        <begin position="96"/>
        <end position="117"/>
    </location>
</feature>
<dbReference type="EMBL" id="NRSD01000003">
    <property type="protein sequence ID" value="MBK1643896.1"/>
    <property type="molecule type" value="Genomic_DNA"/>
</dbReference>
<evidence type="ECO:0000256" key="1">
    <source>
        <dbReference type="SAM" id="MobiDB-lite"/>
    </source>
</evidence>
<reference evidence="4 5" key="1">
    <citation type="journal article" date="2020" name="Microorganisms">
        <title>Osmotic Adaptation and Compatible Solute Biosynthesis of Phototrophic Bacteria as Revealed from Genome Analyses.</title>
        <authorList>
            <person name="Imhoff J.F."/>
            <person name="Rahn T."/>
            <person name="Kunzel S."/>
            <person name="Keller A."/>
            <person name="Neulinger S.C."/>
        </authorList>
    </citation>
    <scope>NUCLEOTIDE SEQUENCE [LARGE SCALE GENOMIC DNA]</scope>
    <source>
        <strain evidence="4 5">DSM 21303</strain>
    </source>
</reference>
<dbReference type="Pfam" id="PF17761">
    <property type="entry name" value="DUF1016_N"/>
    <property type="match status" value="2"/>
</dbReference>
<feature type="domain" description="YhcG PDDEXK nuclease" evidence="2">
    <location>
        <begin position="227"/>
        <end position="380"/>
    </location>
</feature>
<dbReference type="PANTHER" id="PTHR30547:SF5">
    <property type="entry name" value="NUCLEASE YHCG-RELATED"/>
    <property type="match status" value="1"/>
</dbReference>
<protein>
    <recommendedName>
        <fullName evidence="6">DUF1016 domain-containing protein</fullName>
    </recommendedName>
</protein>
<dbReference type="InterPro" id="IPR053148">
    <property type="entry name" value="PD-DEXK-like_domain"/>
</dbReference>
<dbReference type="RefSeq" id="WP_200386704.1">
    <property type="nucleotide sequence ID" value="NZ_NRSD01000003.1"/>
</dbReference>